<feature type="region of interest" description="Disordered" evidence="1">
    <location>
        <begin position="142"/>
        <end position="200"/>
    </location>
</feature>
<protein>
    <recommendedName>
        <fullName evidence="4">BTB domain-containing protein</fullName>
    </recommendedName>
</protein>
<gene>
    <name evidence="2" type="ORF">H1R20_g10787</name>
</gene>
<name>A0A9W8J0X9_9AGAR</name>
<evidence type="ECO:0000256" key="1">
    <source>
        <dbReference type="SAM" id="MobiDB-lite"/>
    </source>
</evidence>
<dbReference type="OrthoDB" id="8117402at2759"/>
<accession>A0A9W8J0X9</accession>
<dbReference type="Proteomes" id="UP001140091">
    <property type="component" value="Unassembled WGS sequence"/>
</dbReference>
<dbReference type="AlphaFoldDB" id="A0A9W8J0X9"/>
<organism evidence="2 3">
    <name type="scientific">Candolleomyces eurysporus</name>
    <dbReference type="NCBI Taxonomy" id="2828524"/>
    <lineage>
        <taxon>Eukaryota</taxon>
        <taxon>Fungi</taxon>
        <taxon>Dikarya</taxon>
        <taxon>Basidiomycota</taxon>
        <taxon>Agaricomycotina</taxon>
        <taxon>Agaricomycetes</taxon>
        <taxon>Agaricomycetidae</taxon>
        <taxon>Agaricales</taxon>
        <taxon>Agaricineae</taxon>
        <taxon>Psathyrellaceae</taxon>
        <taxon>Candolleomyces</taxon>
    </lineage>
</organism>
<dbReference type="InterPro" id="IPR011333">
    <property type="entry name" value="SKP1/BTB/POZ_sf"/>
</dbReference>
<dbReference type="Gene3D" id="3.30.710.10">
    <property type="entry name" value="Potassium Channel Kv1.1, Chain A"/>
    <property type="match status" value="1"/>
</dbReference>
<evidence type="ECO:0000313" key="2">
    <source>
        <dbReference type="EMBL" id="KAJ2926307.1"/>
    </source>
</evidence>
<feature type="compositionally biased region" description="Polar residues" evidence="1">
    <location>
        <begin position="143"/>
        <end position="154"/>
    </location>
</feature>
<keyword evidence="3" id="KW-1185">Reference proteome</keyword>
<feature type="non-terminal residue" evidence="2">
    <location>
        <position position="1"/>
    </location>
</feature>
<comment type="caution">
    <text evidence="2">The sequence shown here is derived from an EMBL/GenBank/DDBJ whole genome shotgun (WGS) entry which is preliminary data.</text>
</comment>
<dbReference type="EMBL" id="JANBPK010001068">
    <property type="protein sequence ID" value="KAJ2926307.1"/>
    <property type="molecule type" value="Genomic_DNA"/>
</dbReference>
<evidence type="ECO:0000313" key="3">
    <source>
        <dbReference type="Proteomes" id="UP001140091"/>
    </source>
</evidence>
<reference evidence="2" key="1">
    <citation type="submission" date="2022-06" db="EMBL/GenBank/DDBJ databases">
        <title>Genome Sequence of Candolleomyces eurysporus.</title>
        <authorList>
            <person name="Buettner E."/>
        </authorList>
    </citation>
    <scope>NUCLEOTIDE SEQUENCE</scope>
    <source>
        <strain evidence="2">VTCC 930004</strain>
    </source>
</reference>
<evidence type="ECO:0008006" key="4">
    <source>
        <dbReference type="Google" id="ProtNLM"/>
    </source>
</evidence>
<sequence>MPGHHPHGTTVYAPPVTCRAPSPASSIGTLYDDDATSDTELDMKQSEFERFCEEKIKLRHPRPEEERADKDVLITDKARGQGGEAEQALFERILANLRAEMKRLDEEEIYERAMMKGSQIGLEYQAPTTDIDRIMRSMMSPGFTLTPSSSQHQAGLSGVPTTPTKTSPTPLPRSTAPIANGPWNNYGKKPDSLRKILPPSVAGSGLSQLTASTPGGSPSASFASTIGANADTFLTDDHGLALLSSSGTNVFSQPKFTSAVSKSAGNEDTLFNVHRSILSRDGSTFGTMFALPQGDHREGKSDDNPITLHGEKAFEFRHFLWALYALPPELQVLTTPTANLVQLISIARISNKYAFRSLETWALKAIQDYVNLKPSPILSSIPSPTHYVYKSPSQSGDSDDFTTEENTANLTRLISLAQLCGHEPLLNTMVNFLRELMSTSLHYAYLAMTLSDELGLQTLRGAAYLQVMHKAVIVKPLQMNLNLGGSSSSSSASSSGGGTSISAASNQNLIIGAMANAVAPLAALGSGIAPTALAASASPASSATSSATSSASSSFSSLSSIPHSSSPSSTGASNRISLPITPAQQIRLLSGYYRLSLTWDHVRQTPPSFDHASSCSTTWHQHGCTQAWLEFWKEKTKCDAVLSLCAADVLGRLRAILKEYERWGSAAYMHNDCRISAKKCILEVIRRVEERLSEYFEDGGFAGTGM</sequence>
<proteinExistence type="predicted"/>